<reference evidence="4" key="1">
    <citation type="journal article" date="2019" name="Int. J. Syst. Evol. Microbiol.">
        <title>The Global Catalogue of Microorganisms (GCM) 10K type strain sequencing project: providing services to taxonomists for standard genome sequencing and annotation.</title>
        <authorList>
            <consortium name="The Broad Institute Genomics Platform"/>
            <consortium name="The Broad Institute Genome Sequencing Center for Infectious Disease"/>
            <person name="Wu L."/>
            <person name="Ma J."/>
        </authorList>
    </citation>
    <scope>NUCLEOTIDE SEQUENCE [LARGE SCALE GENOMIC DNA]</scope>
    <source>
        <strain evidence="4">CCUG 56029</strain>
    </source>
</reference>
<proteinExistence type="predicted"/>
<keyword evidence="4" id="KW-1185">Reference proteome</keyword>
<evidence type="ECO:0000256" key="2">
    <source>
        <dbReference type="SAM" id="Phobius"/>
    </source>
</evidence>
<dbReference type="EMBL" id="JBHSEH010000020">
    <property type="protein sequence ID" value="MFC4427313.1"/>
    <property type="molecule type" value="Genomic_DNA"/>
</dbReference>
<evidence type="ECO:0000313" key="4">
    <source>
        <dbReference type="Proteomes" id="UP001595998"/>
    </source>
</evidence>
<name>A0ABV8XRB9_9DEIO</name>
<keyword evidence="2" id="KW-1133">Transmembrane helix</keyword>
<dbReference type="RefSeq" id="WP_380040672.1">
    <property type="nucleotide sequence ID" value="NZ_JBHSEH010000020.1"/>
</dbReference>
<feature type="region of interest" description="Disordered" evidence="1">
    <location>
        <begin position="114"/>
        <end position="134"/>
    </location>
</feature>
<organism evidence="3 4">
    <name type="scientific">Deinococcus navajonensis</name>
    <dbReference type="NCBI Taxonomy" id="309884"/>
    <lineage>
        <taxon>Bacteria</taxon>
        <taxon>Thermotogati</taxon>
        <taxon>Deinococcota</taxon>
        <taxon>Deinococci</taxon>
        <taxon>Deinococcales</taxon>
        <taxon>Deinococcaceae</taxon>
        <taxon>Deinococcus</taxon>
    </lineage>
</organism>
<keyword evidence="2" id="KW-0472">Membrane</keyword>
<feature type="transmembrane region" description="Helical" evidence="2">
    <location>
        <begin position="71"/>
        <end position="96"/>
    </location>
</feature>
<evidence type="ECO:0000313" key="3">
    <source>
        <dbReference type="EMBL" id="MFC4427313.1"/>
    </source>
</evidence>
<comment type="caution">
    <text evidence="3">The sequence shown here is derived from an EMBL/GenBank/DDBJ whole genome shotgun (WGS) entry which is preliminary data.</text>
</comment>
<feature type="transmembrane region" description="Helical" evidence="2">
    <location>
        <begin position="38"/>
        <end position="59"/>
    </location>
</feature>
<keyword evidence="2" id="KW-0812">Transmembrane</keyword>
<protein>
    <submittedName>
        <fullName evidence="3">Uncharacterized protein</fullName>
    </submittedName>
</protein>
<gene>
    <name evidence="3" type="ORF">ACFOZ9_13940</name>
</gene>
<sequence>MNVDLGGPSFLVTLLAAGLVMAYGVWTGRRDLGTRGAFGVLGAAALSSLPLLLLAQSGWTSPRLSGAAGFAGTLVSFLTLTVLSITGGFVPLYVAVNWMEVIRRQGLSRRAWALSPEGADGPTGRPAPAAQGGP</sequence>
<accession>A0ABV8XRB9</accession>
<dbReference type="Proteomes" id="UP001595998">
    <property type="component" value="Unassembled WGS sequence"/>
</dbReference>
<evidence type="ECO:0000256" key="1">
    <source>
        <dbReference type="SAM" id="MobiDB-lite"/>
    </source>
</evidence>
<feature type="transmembrane region" description="Helical" evidence="2">
    <location>
        <begin position="6"/>
        <end position="26"/>
    </location>
</feature>